<dbReference type="InterPro" id="IPR017896">
    <property type="entry name" value="4Fe4S_Fe-S-bd"/>
</dbReference>
<dbReference type="HOGENOM" id="CLU_052500_0_0_2"/>
<dbReference type="AlphaFoldDB" id="F6D384"/>
<dbReference type="InterPro" id="IPR000172">
    <property type="entry name" value="GMC_OxRdtase_N"/>
</dbReference>
<comment type="similarity">
    <text evidence="1">Belongs to the GMC oxidoreductase family.</text>
</comment>
<dbReference type="GeneID" id="10668504"/>
<reference evidence="6 7" key="1">
    <citation type="journal article" date="2014" name="Int. J. Syst. Evol. Microbiol.">
        <title>Methanobacterium paludis sp. nov. and a novel strain of Methanobacterium lacus isolated from northern peatlands.</title>
        <authorList>
            <person name="Cadillo-Quiroz H."/>
            <person name="Brauer S.L."/>
            <person name="Goodson N."/>
            <person name="Yavitt J.B."/>
            <person name="Zinder S.H."/>
        </authorList>
    </citation>
    <scope>NUCLEOTIDE SEQUENCE [LARGE SCALE GENOMIC DNA]</scope>
    <source>
        <strain evidence="7">DSM 25820 / JCM 18151 / SWAN1</strain>
    </source>
</reference>
<keyword evidence="3" id="KW-0274">FAD</keyword>
<name>F6D384_METPW</name>
<evidence type="ECO:0000256" key="3">
    <source>
        <dbReference type="ARBA" id="ARBA00022827"/>
    </source>
</evidence>
<sequence>MIYDVLIVGTGAGGAPLARELSKKGLNILILEKGAFYPRGTAVPHIITSKLSLKVENESDIQDNPDFTYDFLEYPPEMMHIEDVGGTTPASLANACYACTGCYANSVTAQFKIHDLDLFEELIEASRDLKVGPLPASRMGPSTRKIVEAGEKLGHFMEPMPKFIDFDKCDGCGLCITGCKKGAKWDSTDFIRELIDSDGSKQCSKELRLKQDSEELKVNDLKDDSSNIQGITAVNGPAKHNMTLITDFNVIKVFHDGEKVEGVEGVDKNGENKTFKARKVVIAAGALNTPKILINSKITENVGENLFTDLFITVGGILKGAKLNQEIPMGVKSEFGPYFLSPHFSGELIPILTDKGFDVKPDDLIGLMVKMADEANGTLHEDGVVEKILTQKDINLLKEGYCKAVQILKEIGVDPQSITSTPIRGAHPGGTAAIGKVVDEKFETCVKGLFVADASVIPQAPGRPPILTITAIAKRLSKIISKDFEGVTKNN</sequence>
<dbReference type="PROSITE" id="PS51379">
    <property type="entry name" value="4FE4S_FER_2"/>
    <property type="match status" value="1"/>
</dbReference>
<dbReference type="PANTHER" id="PTHR46056">
    <property type="entry name" value="LONG-CHAIN-ALCOHOL OXIDASE"/>
    <property type="match status" value="1"/>
</dbReference>
<feature type="domain" description="4Fe-4S ferredoxin-type" evidence="5">
    <location>
        <begin position="160"/>
        <end position="190"/>
    </location>
</feature>
<dbReference type="GO" id="GO:0016614">
    <property type="term" value="F:oxidoreductase activity, acting on CH-OH group of donors"/>
    <property type="evidence" value="ECO:0007669"/>
    <property type="project" value="InterPro"/>
</dbReference>
<dbReference type="eggNOG" id="arCOG02232">
    <property type="taxonomic scope" value="Archaea"/>
</dbReference>
<dbReference type="Proteomes" id="UP000009231">
    <property type="component" value="Chromosome"/>
</dbReference>
<dbReference type="InterPro" id="IPR007867">
    <property type="entry name" value="GMC_OxRtase_C"/>
</dbReference>
<dbReference type="Pfam" id="PF05199">
    <property type="entry name" value="GMC_oxred_C"/>
    <property type="match status" value="1"/>
</dbReference>
<keyword evidence="2" id="KW-0285">Flavoprotein</keyword>
<evidence type="ECO:0000313" key="6">
    <source>
        <dbReference type="EMBL" id="AEG18024.1"/>
    </source>
</evidence>
<dbReference type="STRING" id="868131.MSWAN_1001"/>
<gene>
    <name evidence="6" type="ordered locus">MSWAN_1001</name>
</gene>
<dbReference type="Gene3D" id="3.50.50.60">
    <property type="entry name" value="FAD/NAD(P)-binding domain"/>
    <property type="match status" value="3"/>
</dbReference>
<dbReference type="PANTHER" id="PTHR46056:SF12">
    <property type="entry name" value="LONG-CHAIN-ALCOHOL OXIDASE"/>
    <property type="match status" value="1"/>
</dbReference>
<evidence type="ECO:0000256" key="4">
    <source>
        <dbReference type="ARBA" id="ARBA00023002"/>
    </source>
</evidence>
<protein>
    <submittedName>
        <fullName evidence="6">Glucose-methanol-choline oxidoreductase</fullName>
    </submittedName>
</protein>
<dbReference type="Pfam" id="PF00732">
    <property type="entry name" value="GMC_oxred_N"/>
    <property type="match status" value="1"/>
</dbReference>
<evidence type="ECO:0000256" key="2">
    <source>
        <dbReference type="ARBA" id="ARBA00022630"/>
    </source>
</evidence>
<evidence type="ECO:0000313" key="7">
    <source>
        <dbReference type="Proteomes" id="UP000009231"/>
    </source>
</evidence>
<organism evidence="6 7">
    <name type="scientific">Methanobacterium paludis (strain DSM 25820 / JCM 18151 / SWAN1)</name>
    <dbReference type="NCBI Taxonomy" id="868131"/>
    <lineage>
        <taxon>Archaea</taxon>
        <taxon>Methanobacteriati</taxon>
        <taxon>Methanobacteriota</taxon>
        <taxon>Methanomada group</taxon>
        <taxon>Methanobacteria</taxon>
        <taxon>Methanobacteriales</taxon>
        <taxon>Methanobacteriaceae</taxon>
        <taxon>Methanobacterium</taxon>
    </lineage>
</organism>
<keyword evidence="7" id="KW-1185">Reference proteome</keyword>
<dbReference type="GO" id="GO:0050660">
    <property type="term" value="F:flavin adenine dinucleotide binding"/>
    <property type="evidence" value="ECO:0007669"/>
    <property type="project" value="InterPro"/>
</dbReference>
<dbReference type="SUPFAM" id="SSF51905">
    <property type="entry name" value="FAD/NAD(P)-binding domain"/>
    <property type="match status" value="1"/>
</dbReference>
<keyword evidence="4" id="KW-0560">Oxidoreductase</keyword>
<dbReference type="InterPro" id="IPR036188">
    <property type="entry name" value="FAD/NAD-bd_sf"/>
</dbReference>
<evidence type="ECO:0000259" key="5">
    <source>
        <dbReference type="PROSITE" id="PS51379"/>
    </source>
</evidence>
<evidence type="ECO:0000256" key="1">
    <source>
        <dbReference type="ARBA" id="ARBA00010790"/>
    </source>
</evidence>
<proteinExistence type="inferred from homology"/>
<accession>F6D384</accession>
<dbReference type="EMBL" id="CP002772">
    <property type="protein sequence ID" value="AEG18024.1"/>
    <property type="molecule type" value="Genomic_DNA"/>
</dbReference>
<dbReference type="Pfam" id="PF00037">
    <property type="entry name" value="Fer4"/>
    <property type="match status" value="1"/>
</dbReference>
<dbReference type="KEGG" id="mew:MSWAN_1001"/>
<dbReference type="RefSeq" id="WP_013825526.1">
    <property type="nucleotide sequence ID" value="NC_015574.1"/>
</dbReference>